<keyword evidence="3" id="KW-1185">Reference proteome</keyword>
<dbReference type="Proteomes" id="UP000014760">
    <property type="component" value="Unassembled WGS sequence"/>
</dbReference>
<dbReference type="HOGENOM" id="CLU_2294322_0_0_1"/>
<proteinExistence type="predicted"/>
<organism evidence="1">
    <name type="scientific">Capitella teleta</name>
    <name type="common">Polychaete worm</name>
    <dbReference type="NCBI Taxonomy" id="283909"/>
    <lineage>
        <taxon>Eukaryota</taxon>
        <taxon>Metazoa</taxon>
        <taxon>Spiralia</taxon>
        <taxon>Lophotrochozoa</taxon>
        <taxon>Annelida</taxon>
        <taxon>Polychaeta</taxon>
        <taxon>Sedentaria</taxon>
        <taxon>Scolecida</taxon>
        <taxon>Capitellidae</taxon>
        <taxon>Capitella</taxon>
    </lineage>
</organism>
<reference evidence="3" key="1">
    <citation type="submission" date="2012-12" db="EMBL/GenBank/DDBJ databases">
        <authorList>
            <person name="Hellsten U."/>
            <person name="Grimwood J."/>
            <person name="Chapman J.A."/>
            <person name="Shapiro H."/>
            <person name="Aerts A."/>
            <person name="Otillar R.P."/>
            <person name="Terry A.Y."/>
            <person name="Boore J.L."/>
            <person name="Simakov O."/>
            <person name="Marletaz F."/>
            <person name="Cho S.-J."/>
            <person name="Edsinger-Gonzales E."/>
            <person name="Havlak P."/>
            <person name="Kuo D.-H."/>
            <person name="Larsson T."/>
            <person name="Lv J."/>
            <person name="Arendt D."/>
            <person name="Savage R."/>
            <person name="Osoegawa K."/>
            <person name="de Jong P."/>
            <person name="Lindberg D.R."/>
            <person name="Seaver E.C."/>
            <person name="Weisblat D.A."/>
            <person name="Putnam N.H."/>
            <person name="Grigoriev I.V."/>
            <person name="Rokhsar D.S."/>
        </authorList>
    </citation>
    <scope>NUCLEOTIDE SEQUENCE</scope>
    <source>
        <strain evidence="3">I ESC-2004</strain>
    </source>
</reference>
<dbReference type="EMBL" id="KB312191">
    <property type="protein sequence ID" value="ELT87702.1"/>
    <property type="molecule type" value="Genomic_DNA"/>
</dbReference>
<sequence length="101" mass="11373">MNYLECKQEKHEMICAGAIGEEGFGSLVLEEDFHLDVALDHWANNFTITVIARDISCNEDVCQVGDQASSLVTEEDFVVMNLHLDMTDKELLRGSKFYDLG</sequence>
<evidence type="ECO:0000313" key="2">
    <source>
        <dbReference type="EnsemblMetazoa" id="CapteP199983"/>
    </source>
</evidence>
<evidence type="ECO:0000313" key="3">
    <source>
        <dbReference type="Proteomes" id="UP000014760"/>
    </source>
</evidence>
<reference evidence="2" key="3">
    <citation type="submission" date="2015-06" db="UniProtKB">
        <authorList>
            <consortium name="EnsemblMetazoa"/>
        </authorList>
    </citation>
    <scope>IDENTIFICATION</scope>
</reference>
<protein>
    <submittedName>
        <fullName evidence="1 2">Uncharacterized protein</fullName>
    </submittedName>
</protein>
<dbReference type="AlphaFoldDB" id="R7T465"/>
<accession>R7T465</accession>
<dbReference type="EMBL" id="AMQN01015762">
    <property type="status" value="NOT_ANNOTATED_CDS"/>
    <property type="molecule type" value="Genomic_DNA"/>
</dbReference>
<reference evidence="1 3" key="2">
    <citation type="journal article" date="2013" name="Nature">
        <title>Insights into bilaterian evolution from three spiralian genomes.</title>
        <authorList>
            <person name="Simakov O."/>
            <person name="Marletaz F."/>
            <person name="Cho S.J."/>
            <person name="Edsinger-Gonzales E."/>
            <person name="Havlak P."/>
            <person name="Hellsten U."/>
            <person name="Kuo D.H."/>
            <person name="Larsson T."/>
            <person name="Lv J."/>
            <person name="Arendt D."/>
            <person name="Savage R."/>
            <person name="Osoegawa K."/>
            <person name="de Jong P."/>
            <person name="Grimwood J."/>
            <person name="Chapman J.A."/>
            <person name="Shapiro H."/>
            <person name="Aerts A."/>
            <person name="Otillar R.P."/>
            <person name="Terry A.Y."/>
            <person name="Boore J.L."/>
            <person name="Grigoriev I.V."/>
            <person name="Lindberg D.R."/>
            <person name="Seaver E.C."/>
            <person name="Weisblat D.A."/>
            <person name="Putnam N.H."/>
            <person name="Rokhsar D.S."/>
        </authorList>
    </citation>
    <scope>NUCLEOTIDE SEQUENCE</scope>
    <source>
        <strain evidence="1 3">I ESC-2004</strain>
    </source>
</reference>
<name>R7T465_CAPTE</name>
<gene>
    <name evidence="1" type="ORF">CAPTEDRAFT_199983</name>
</gene>
<dbReference type="EnsemblMetazoa" id="CapteT199983">
    <property type="protein sequence ID" value="CapteP199983"/>
    <property type="gene ID" value="CapteG199983"/>
</dbReference>
<evidence type="ECO:0000313" key="1">
    <source>
        <dbReference type="EMBL" id="ELT87702.1"/>
    </source>
</evidence>